<name>A0A3B4AQ65_9GOBI</name>
<reference evidence="1" key="2">
    <citation type="submission" date="2025-09" db="UniProtKB">
        <authorList>
            <consortium name="Ensembl"/>
        </authorList>
    </citation>
    <scope>IDENTIFICATION</scope>
</reference>
<accession>A0A3B4AQ65</accession>
<proteinExistence type="predicted"/>
<protein>
    <submittedName>
        <fullName evidence="1">Uncharacterized protein</fullName>
    </submittedName>
</protein>
<dbReference type="AlphaFoldDB" id="A0A3B4AQ65"/>
<keyword evidence="2" id="KW-1185">Reference proteome</keyword>
<evidence type="ECO:0000313" key="1">
    <source>
        <dbReference type="Ensembl" id="ENSPMGP00000019322.1"/>
    </source>
</evidence>
<reference evidence="1" key="1">
    <citation type="submission" date="2025-08" db="UniProtKB">
        <authorList>
            <consortium name="Ensembl"/>
        </authorList>
    </citation>
    <scope>IDENTIFICATION</scope>
</reference>
<organism evidence="1 2">
    <name type="scientific">Periophthalmus magnuspinnatus</name>
    <dbReference type="NCBI Taxonomy" id="409849"/>
    <lineage>
        <taxon>Eukaryota</taxon>
        <taxon>Metazoa</taxon>
        <taxon>Chordata</taxon>
        <taxon>Craniata</taxon>
        <taxon>Vertebrata</taxon>
        <taxon>Euteleostomi</taxon>
        <taxon>Actinopterygii</taxon>
        <taxon>Neopterygii</taxon>
        <taxon>Teleostei</taxon>
        <taxon>Neoteleostei</taxon>
        <taxon>Acanthomorphata</taxon>
        <taxon>Gobiaria</taxon>
        <taxon>Gobiiformes</taxon>
        <taxon>Gobioidei</taxon>
        <taxon>Gobiidae</taxon>
        <taxon>Oxudercinae</taxon>
        <taxon>Periophthalmus</taxon>
    </lineage>
</organism>
<sequence>MNRLIYSPGLFMSLSRDRNVSSLTVKTGTRTHSKVKHASNANSQETAEDFKGLILHYFLIDIIMFPHYKHTGVVFFFVSYLRYSLSSSACPVSYSCVMLHATFFPF</sequence>
<evidence type="ECO:0000313" key="2">
    <source>
        <dbReference type="Proteomes" id="UP000261520"/>
    </source>
</evidence>
<dbReference type="Proteomes" id="UP000261520">
    <property type="component" value="Unplaced"/>
</dbReference>
<dbReference type="Ensembl" id="ENSPMGT00000020598.1">
    <property type="protein sequence ID" value="ENSPMGP00000019322.1"/>
    <property type="gene ID" value="ENSPMGG00000015700.1"/>
</dbReference>